<evidence type="ECO:0000256" key="6">
    <source>
        <dbReference type="ARBA" id="ARBA00022741"/>
    </source>
</evidence>
<evidence type="ECO:0000313" key="10">
    <source>
        <dbReference type="EMBL" id="CAB4749050.1"/>
    </source>
</evidence>
<comment type="catalytic activity">
    <reaction evidence="9">
        <text>adenosine(37) in tRNA + dimethylallyl diphosphate = N(6)-dimethylallyladenosine(37) in tRNA + diphosphate</text>
        <dbReference type="Rhea" id="RHEA:26482"/>
        <dbReference type="Rhea" id="RHEA-COMP:10162"/>
        <dbReference type="Rhea" id="RHEA-COMP:10375"/>
        <dbReference type="ChEBI" id="CHEBI:33019"/>
        <dbReference type="ChEBI" id="CHEBI:57623"/>
        <dbReference type="ChEBI" id="CHEBI:74411"/>
        <dbReference type="ChEBI" id="CHEBI:74415"/>
        <dbReference type="EC" id="2.5.1.75"/>
    </reaction>
</comment>
<keyword evidence="8" id="KW-0460">Magnesium</keyword>
<evidence type="ECO:0000256" key="3">
    <source>
        <dbReference type="ARBA" id="ARBA00012665"/>
    </source>
</evidence>
<gene>
    <name evidence="10" type="ORF">UFOPK2786_01191</name>
</gene>
<proteinExistence type="inferred from homology"/>
<dbReference type="Gene3D" id="1.10.20.140">
    <property type="match status" value="1"/>
</dbReference>
<keyword evidence="5" id="KW-0819">tRNA processing</keyword>
<evidence type="ECO:0000256" key="2">
    <source>
        <dbReference type="ARBA" id="ARBA00005842"/>
    </source>
</evidence>
<organism evidence="10">
    <name type="scientific">freshwater metagenome</name>
    <dbReference type="NCBI Taxonomy" id="449393"/>
    <lineage>
        <taxon>unclassified sequences</taxon>
        <taxon>metagenomes</taxon>
        <taxon>ecological metagenomes</taxon>
    </lineage>
</organism>
<dbReference type="PANTHER" id="PTHR11088:SF60">
    <property type="entry name" value="TRNA DIMETHYLALLYLTRANSFERASE"/>
    <property type="match status" value="1"/>
</dbReference>
<accession>A0A6J6TNT1</accession>
<protein>
    <recommendedName>
        <fullName evidence="3">tRNA dimethylallyltransferase</fullName>
        <ecNumber evidence="3">2.5.1.75</ecNumber>
    </recommendedName>
</protein>
<evidence type="ECO:0000256" key="4">
    <source>
        <dbReference type="ARBA" id="ARBA00022679"/>
    </source>
</evidence>
<keyword evidence="7" id="KW-0067">ATP-binding</keyword>
<comment type="similarity">
    <text evidence="2">Belongs to the IPP transferase family.</text>
</comment>
<comment type="cofactor">
    <cofactor evidence="1">
        <name>Mg(2+)</name>
        <dbReference type="ChEBI" id="CHEBI:18420"/>
    </cofactor>
</comment>
<evidence type="ECO:0000256" key="7">
    <source>
        <dbReference type="ARBA" id="ARBA00022840"/>
    </source>
</evidence>
<evidence type="ECO:0000256" key="5">
    <source>
        <dbReference type="ARBA" id="ARBA00022694"/>
    </source>
</evidence>
<dbReference type="EMBL" id="CAEZYW010000189">
    <property type="protein sequence ID" value="CAB4749050.1"/>
    <property type="molecule type" value="Genomic_DNA"/>
</dbReference>
<keyword evidence="4" id="KW-0808">Transferase</keyword>
<evidence type="ECO:0000256" key="9">
    <source>
        <dbReference type="ARBA" id="ARBA00049563"/>
    </source>
</evidence>
<keyword evidence="6" id="KW-0547">Nucleotide-binding</keyword>
<dbReference type="PANTHER" id="PTHR11088">
    <property type="entry name" value="TRNA DIMETHYLALLYLTRANSFERASE"/>
    <property type="match status" value="1"/>
</dbReference>
<dbReference type="Pfam" id="PF01715">
    <property type="entry name" value="IPPT"/>
    <property type="match status" value="1"/>
</dbReference>
<dbReference type="InterPro" id="IPR018022">
    <property type="entry name" value="IPT"/>
</dbReference>
<dbReference type="GO" id="GO:0006400">
    <property type="term" value="P:tRNA modification"/>
    <property type="evidence" value="ECO:0007669"/>
    <property type="project" value="TreeGrafter"/>
</dbReference>
<dbReference type="Gene3D" id="3.40.50.300">
    <property type="entry name" value="P-loop containing nucleotide triphosphate hydrolases"/>
    <property type="match status" value="1"/>
</dbReference>
<dbReference type="FunFam" id="1.10.20.140:FF:000001">
    <property type="entry name" value="tRNA dimethylallyltransferase"/>
    <property type="match status" value="1"/>
</dbReference>
<dbReference type="HAMAP" id="MF_00185">
    <property type="entry name" value="IPP_trans"/>
    <property type="match status" value="1"/>
</dbReference>
<dbReference type="SUPFAM" id="SSF52540">
    <property type="entry name" value="P-loop containing nucleoside triphosphate hydrolases"/>
    <property type="match status" value="1"/>
</dbReference>
<dbReference type="InterPro" id="IPR039657">
    <property type="entry name" value="Dimethylallyltransferase"/>
</dbReference>
<evidence type="ECO:0000256" key="1">
    <source>
        <dbReference type="ARBA" id="ARBA00001946"/>
    </source>
</evidence>
<name>A0A6J6TNT1_9ZZZZ</name>
<sequence>MLVVAIVGPTASGKSSLAVEVALQCTGEIVNTDSMQAYVGMDIGTAKPPEAEWRGVPHHVFSEWPPDHELSVAEFQAAARSAIEAVAGRGATPIAVGGSGLYVSAVLDDLRFPGTDPAIRGALEAQLDLVGPEAMHARLSAVDPAAAAAILPSNGRRIVRALEVIEITGEPFIATLPPPVGIYPTIRIGLEIPRDVLDARIEARVAQMWADGFVTEVEGLVERGLAAGRTAARALGYSQVLDYIAGTLTADEARQATVDATRKFARRQQRWFRRDERIAWIPYDSPDAAERALALVEAGTST</sequence>
<evidence type="ECO:0000256" key="8">
    <source>
        <dbReference type="ARBA" id="ARBA00022842"/>
    </source>
</evidence>
<dbReference type="InterPro" id="IPR027417">
    <property type="entry name" value="P-loop_NTPase"/>
</dbReference>
<dbReference type="AlphaFoldDB" id="A0A6J6TNT1"/>
<dbReference type="NCBIfam" id="TIGR00174">
    <property type="entry name" value="miaA"/>
    <property type="match status" value="1"/>
</dbReference>
<dbReference type="GO" id="GO:0052381">
    <property type="term" value="F:tRNA dimethylallyltransferase activity"/>
    <property type="evidence" value="ECO:0007669"/>
    <property type="project" value="UniProtKB-EC"/>
</dbReference>
<dbReference type="GO" id="GO:0005524">
    <property type="term" value="F:ATP binding"/>
    <property type="evidence" value="ECO:0007669"/>
    <property type="project" value="UniProtKB-KW"/>
</dbReference>
<reference evidence="10" key="1">
    <citation type="submission" date="2020-05" db="EMBL/GenBank/DDBJ databases">
        <authorList>
            <person name="Chiriac C."/>
            <person name="Salcher M."/>
            <person name="Ghai R."/>
            <person name="Kavagutti S V."/>
        </authorList>
    </citation>
    <scope>NUCLEOTIDE SEQUENCE</scope>
</reference>
<dbReference type="EC" id="2.5.1.75" evidence="3"/>